<gene>
    <name evidence="2" type="ORF">INT47_009415</name>
</gene>
<dbReference type="AlphaFoldDB" id="A0A8H7QW12"/>
<dbReference type="Proteomes" id="UP000603453">
    <property type="component" value="Unassembled WGS sequence"/>
</dbReference>
<organism evidence="2 3">
    <name type="scientific">Mucor saturninus</name>
    <dbReference type="NCBI Taxonomy" id="64648"/>
    <lineage>
        <taxon>Eukaryota</taxon>
        <taxon>Fungi</taxon>
        <taxon>Fungi incertae sedis</taxon>
        <taxon>Mucoromycota</taxon>
        <taxon>Mucoromycotina</taxon>
        <taxon>Mucoromycetes</taxon>
        <taxon>Mucorales</taxon>
        <taxon>Mucorineae</taxon>
        <taxon>Mucoraceae</taxon>
        <taxon>Mucor</taxon>
    </lineage>
</organism>
<evidence type="ECO:0000313" key="2">
    <source>
        <dbReference type="EMBL" id="KAG2199802.1"/>
    </source>
</evidence>
<sequence length="176" mass="20382">MISFYRKRYAASPVNETALELQDFNSEEIDRYFRHRTVDPNRKDAFMSFHGNTDVRQLSSAEYYNMNESANRLKLEQDRKKEQGVQTIESNIPSNCNNCLESNLENLKHKSGTDNRSIHQILFCKKCNIRWNRDVMATKNMYTIATSIWRGDGRPDAFKRQSATSNAVDTPSPSMA</sequence>
<proteinExistence type="predicted"/>
<feature type="region of interest" description="Disordered" evidence="1">
    <location>
        <begin position="153"/>
        <end position="176"/>
    </location>
</feature>
<feature type="compositionally biased region" description="Polar residues" evidence="1">
    <location>
        <begin position="161"/>
        <end position="176"/>
    </location>
</feature>
<evidence type="ECO:0000256" key="1">
    <source>
        <dbReference type="SAM" id="MobiDB-lite"/>
    </source>
</evidence>
<keyword evidence="3" id="KW-1185">Reference proteome</keyword>
<dbReference type="EMBL" id="JAEPRD010000091">
    <property type="protein sequence ID" value="KAG2199802.1"/>
    <property type="molecule type" value="Genomic_DNA"/>
</dbReference>
<reference evidence="2" key="1">
    <citation type="submission" date="2020-12" db="EMBL/GenBank/DDBJ databases">
        <title>Metabolic potential, ecology and presence of endohyphal bacteria is reflected in genomic diversity of Mucoromycotina.</title>
        <authorList>
            <person name="Muszewska A."/>
            <person name="Okrasinska A."/>
            <person name="Steczkiewicz K."/>
            <person name="Drgas O."/>
            <person name="Orlowska M."/>
            <person name="Perlinska-Lenart U."/>
            <person name="Aleksandrzak-Piekarczyk T."/>
            <person name="Szatraj K."/>
            <person name="Zielenkiewicz U."/>
            <person name="Pilsyk S."/>
            <person name="Malc E."/>
            <person name="Mieczkowski P."/>
            <person name="Kruszewska J.S."/>
            <person name="Biernat P."/>
            <person name="Pawlowska J."/>
        </authorList>
    </citation>
    <scope>NUCLEOTIDE SEQUENCE</scope>
    <source>
        <strain evidence="2">WA0000017839</strain>
    </source>
</reference>
<accession>A0A8H7QW12</accession>
<evidence type="ECO:0000313" key="3">
    <source>
        <dbReference type="Proteomes" id="UP000603453"/>
    </source>
</evidence>
<name>A0A8H7QW12_9FUNG</name>
<protein>
    <submittedName>
        <fullName evidence="2">Uncharacterized protein</fullName>
    </submittedName>
</protein>
<dbReference type="OrthoDB" id="2282220at2759"/>
<comment type="caution">
    <text evidence="2">The sequence shown here is derived from an EMBL/GenBank/DDBJ whole genome shotgun (WGS) entry which is preliminary data.</text>
</comment>